<dbReference type="PROSITE" id="PS01174">
    <property type="entry name" value="LIPASE_GDXG_SER"/>
    <property type="match status" value="1"/>
</dbReference>
<dbReference type="OrthoDB" id="2152029at2759"/>
<feature type="domain" description="Alpha/beta hydrolase fold-3" evidence="4">
    <location>
        <begin position="140"/>
        <end position="373"/>
    </location>
</feature>
<dbReference type="InterPro" id="IPR033140">
    <property type="entry name" value="Lipase_GDXG_put_SER_AS"/>
</dbReference>
<dbReference type="Gene3D" id="3.40.50.1820">
    <property type="entry name" value="alpha/beta hydrolase"/>
    <property type="match status" value="1"/>
</dbReference>
<reference evidence="5 6" key="1">
    <citation type="submission" date="2016-07" db="EMBL/GenBank/DDBJ databases">
        <title>Draft genome of the white-rot fungus Obba rivulosa 3A-2.</title>
        <authorList>
            <consortium name="DOE Joint Genome Institute"/>
            <person name="Miettinen O."/>
            <person name="Riley R."/>
            <person name="Acob R."/>
            <person name="Barry K."/>
            <person name="Cullen D."/>
            <person name="De Vries R."/>
            <person name="Hainaut M."/>
            <person name="Hatakka A."/>
            <person name="Henrissat B."/>
            <person name="Hilden K."/>
            <person name="Kuo R."/>
            <person name="Labutti K."/>
            <person name="Lipzen A."/>
            <person name="Makela M.R."/>
            <person name="Sandor L."/>
            <person name="Spatafora J.W."/>
            <person name="Grigoriev I.V."/>
            <person name="Hibbett D.S."/>
        </authorList>
    </citation>
    <scope>NUCLEOTIDE SEQUENCE [LARGE SCALE GENOMIC DNA]</scope>
    <source>
        <strain evidence="5 6">3A-2</strain>
    </source>
</reference>
<evidence type="ECO:0000256" key="3">
    <source>
        <dbReference type="PROSITE-ProRule" id="PRU10038"/>
    </source>
</evidence>
<keyword evidence="6" id="KW-1185">Reference proteome</keyword>
<dbReference type="PANTHER" id="PTHR48081:SF26">
    <property type="entry name" value="ALPHA_BETA HYDROLASE FOLD-3 DOMAIN-CONTAINING PROTEIN"/>
    <property type="match status" value="1"/>
</dbReference>
<comment type="similarity">
    <text evidence="1">Belongs to the 'GDXG' lipolytic enzyme family.</text>
</comment>
<evidence type="ECO:0000256" key="1">
    <source>
        <dbReference type="ARBA" id="ARBA00010515"/>
    </source>
</evidence>
<feature type="active site" evidence="3">
    <location>
        <position position="226"/>
    </location>
</feature>
<evidence type="ECO:0000256" key="2">
    <source>
        <dbReference type="ARBA" id="ARBA00022801"/>
    </source>
</evidence>
<evidence type="ECO:0000259" key="4">
    <source>
        <dbReference type="Pfam" id="PF07859"/>
    </source>
</evidence>
<proteinExistence type="inferred from homology"/>
<dbReference type="AlphaFoldDB" id="A0A8E2AQB9"/>
<accession>A0A8E2AQB9</accession>
<evidence type="ECO:0000313" key="6">
    <source>
        <dbReference type="Proteomes" id="UP000250043"/>
    </source>
</evidence>
<dbReference type="EMBL" id="KV722453">
    <property type="protein sequence ID" value="OCH88433.1"/>
    <property type="molecule type" value="Genomic_DNA"/>
</dbReference>
<dbReference type="GO" id="GO:0016787">
    <property type="term" value="F:hydrolase activity"/>
    <property type="evidence" value="ECO:0007669"/>
    <property type="project" value="UniProtKB-KW"/>
</dbReference>
<dbReference type="InterPro" id="IPR013094">
    <property type="entry name" value="AB_hydrolase_3"/>
</dbReference>
<dbReference type="SUPFAM" id="SSF53474">
    <property type="entry name" value="alpha/beta-Hydrolases"/>
    <property type="match status" value="1"/>
</dbReference>
<dbReference type="InterPro" id="IPR050300">
    <property type="entry name" value="GDXG_lipolytic_enzyme"/>
</dbReference>
<keyword evidence="2 5" id="KW-0378">Hydrolase</keyword>
<dbReference type="PANTHER" id="PTHR48081">
    <property type="entry name" value="AB HYDROLASE SUPERFAMILY PROTEIN C4A8.06C"/>
    <property type="match status" value="1"/>
</dbReference>
<organism evidence="5 6">
    <name type="scientific">Obba rivulosa</name>
    <dbReference type="NCBI Taxonomy" id="1052685"/>
    <lineage>
        <taxon>Eukaryota</taxon>
        <taxon>Fungi</taxon>
        <taxon>Dikarya</taxon>
        <taxon>Basidiomycota</taxon>
        <taxon>Agaricomycotina</taxon>
        <taxon>Agaricomycetes</taxon>
        <taxon>Polyporales</taxon>
        <taxon>Gelatoporiaceae</taxon>
        <taxon>Obba</taxon>
    </lineage>
</organism>
<name>A0A8E2AQB9_9APHY</name>
<protein>
    <submittedName>
        <fullName evidence="5">Alpha/beta-hydrolase</fullName>
    </submittedName>
</protein>
<dbReference type="Proteomes" id="UP000250043">
    <property type="component" value="Unassembled WGS sequence"/>
</dbReference>
<sequence length="403" mass="44727">MKPFAFRRQPFKAIYLTFSILHLLMRLPVWTVVGLVPAFRPRRSWTLRKTLIVKTYRALLGMMFNTSILSPDSPENYVSTAHETGFVWVDAAPDLITGEIRDFAAVNDVSSERTCGFWYGARGIDGSAGQRASKDERLIYHMHGGGYIMGTANPSSMAVAALFKGFFEHFGPNIRIFALEYRKSTAPPFGSANPFPAALLDAIAGYRYLVEDVGFHPQNIIISGDSAGGGLAFDLALYLATYKFPNLLNAGGLLLLSPSIDPARTHVGPGSTRVLNSPSDYVQPFTANSYARDAFIGNIPDEDVATNMWICPGSMRLTKLPGVFAGFPRTCIVTGDAEMMLDSMRTLRDRLQDDIGRDRVFYVEIADATHDFCTMAWHEPERTRGLRQVGEWVRTVWESDKGL</sequence>
<evidence type="ECO:0000313" key="5">
    <source>
        <dbReference type="EMBL" id="OCH88433.1"/>
    </source>
</evidence>
<dbReference type="Pfam" id="PF07859">
    <property type="entry name" value="Abhydrolase_3"/>
    <property type="match status" value="1"/>
</dbReference>
<gene>
    <name evidence="5" type="ORF">OBBRIDRAFT_734517</name>
</gene>
<dbReference type="InterPro" id="IPR029058">
    <property type="entry name" value="AB_hydrolase_fold"/>
</dbReference>